<reference evidence="2" key="1">
    <citation type="submission" date="2021-10" db="EMBL/GenBank/DDBJ databases">
        <title>Gramella sp. ASW11-100T, isolated from marine sediment.</title>
        <authorList>
            <person name="Xia C."/>
        </authorList>
    </citation>
    <scope>NUCLEOTIDE SEQUENCE</scope>
    <source>
        <strain evidence="2">ASW11-100</strain>
    </source>
</reference>
<protein>
    <submittedName>
        <fullName evidence="2">DUF2975 domain-containing protein</fullName>
    </submittedName>
</protein>
<feature type="transmembrane region" description="Helical" evidence="1">
    <location>
        <begin position="153"/>
        <end position="173"/>
    </location>
</feature>
<dbReference type="InterPro" id="IPR021354">
    <property type="entry name" value="DUF2975"/>
</dbReference>
<name>A0A9X1LL54_9FLAO</name>
<dbReference type="EMBL" id="JAJBZG010000005">
    <property type="protein sequence ID" value="MCB7482187.1"/>
    <property type="molecule type" value="Genomic_DNA"/>
</dbReference>
<keyword evidence="1" id="KW-0812">Transmembrane</keyword>
<accession>A0A9X1LL54</accession>
<keyword evidence="1" id="KW-1133">Transmembrane helix</keyword>
<feature type="transmembrane region" description="Helical" evidence="1">
    <location>
        <begin position="86"/>
        <end position="103"/>
    </location>
</feature>
<keyword evidence="1" id="KW-0472">Membrane</keyword>
<dbReference type="Proteomes" id="UP001139414">
    <property type="component" value="Unassembled WGS sequence"/>
</dbReference>
<comment type="caution">
    <text evidence="2">The sequence shown here is derived from an EMBL/GenBank/DDBJ whole genome shotgun (WGS) entry which is preliminary data.</text>
</comment>
<proteinExistence type="predicted"/>
<dbReference type="RefSeq" id="WP_229341631.1">
    <property type="nucleotide sequence ID" value="NZ_JAJBZG010000005.1"/>
</dbReference>
<organism evidence="2 3">
    <name type="scientific">Christiangramia sediminis</name>
    <dbReference type="NCBI Taxonomy" id="2881336"/>
    <lineage>
        <taxon>Bacteria</taxon>
        <taxon>Pseudomonadati</taxon>
        <taxon>Bacteroidota</taxon>
        <taxon>Flavobacteriia</taxon>
        <taxon>Flavobacteriales</taxon>
        <taxon>Flavobacteriaceae</taxon>
        <taxon>Christiangramia</taxon>
    </lineage>
</organism>
<feature type="transmembrane region" description="Helical" evidence="1">
    <location>
        <begin position="12"/>
        <end position="35"/>
    </location>
</feature>
<dbReference type="AlphaFoldDB" id="A0A9X1LL54"/>
<feature type="transmembrane region" description="Helical" evidence="1">
    <location>
        <begin position="123"/>
        <end position="141"/>
    </location>
</feature>
<gene>
    <name evidence="2" type="ORF">LGQ90_13020</name>
</gene>
<evidence type="ECO:0000256" key="1">
    <source>
        <dbReference type="SAM" id="Phobius"/>
    </source>
</evidence>
<evidence type="ECO:0000313" key="3">
    <source>
        <dbReference type="Proteomes" id="UP001139414"/>
    </source>
</evidence>
<evidence type="ECO:0000313" key="2">
    <source>
        <dbReference type="EMBL" id="MCB7482187.1"/>
    </source>
</evidence>
<keyword evidence="3" id="KW-1185">Reference proteome</keyword>
<dbReference type="Pfam" id="PF11188">
    <property type="entry name" value="DUF2975"/>
    <property type="match status" value="1"/>
</dbReference>
<sequence length="187" mass="22101">MNKNSLLNIATFLCKFINACLIIVLLILTVVFIHFQVDRNFYKGWHTEKPIKGNSIQFQKTYGDEVIDPDKIYITDWNTGSLYFNYFKYVGIIFLLYLTIYQFQKVLKSVKNFETFKTTNVQAFRRIGVYCLIISSISWITDWDFNNYHVSGFHIDFDFLIISLLAFIFAEIFKEGNQLMEENKLTV</sequence>